<evidence type="ECO:0000313" key="2">
    <source>
        <dbReference type="EMBL" id="MFD2697660.1"/>
    </source>
</evidence>
<dbReference type="EMBL" id="JBHULZ010000026">
    <property type="protein sequence ID" value="MFD2697660.1"/>
    <property type="molecule type" value="Genomic_DNA"/>
</dbReference>
<keyword evidence="1" id="KW-0812">Transmembrane</keyword>
<keyword evidence="3" id="KW-1185">Reference proteome</keyword>
<keyword evidence="1" id="KW-1133">Transmembrane helix</keyword>
<protein>
    <submittedName>
        <fullName evidence="2">DUF3307 domain-containing protein</fullName>
    </submittedName>
</protein>
<evidence type="ECO:0000313" key="3">
    <source>
        <dbReference type="Proteomes" id="UP001597357"/>
    </source>
</evidence>
<accession>A0ABW5SDD6</accession>
<name>A0ABW5SDD6_9FLAO</name>
<sequence length="241" mass="28106">MILLFIKLLLAHLLGDFLLQPDAWVASKEKKKIKSGKFYLHLAVHTGLSLLFLAHWRYWYVILLVVLSHGLIDLLKLYLQKKHNRRFWFFTDQALHFVSIFLVSLLYGYQHDIFNWEDFILPDVLWLYGTGLFFLSFPCAFAIKTALAYYTPKTEVKKDESLHKAGLYIGMLERILVFLFVITQHWEGIGFLLAAKSIFRFSDLTKAKDRKLTEYILIGTLLSYGIAILMGLLCNFLAFQL</sequence>
<evidence type="ECO:0000256" key="1">
    <source>
        <dbReference type="SAM" id="Phobius"/>
    </source>
</evidence>
<feature type="transmembrane region" description="Helical" evidence="1">
    <location>
        <begin position="171"/>
        <end position="195"/>
    </location>
</feature>
<dbReference type="Pfam" id="PF11750">
    <property type="entry name" value="DUF3307"/>
    <property type="match status" value="1"/>
</dbReference>
<gene>
    <name evidence="2" type="ORF">ACFSQ0_06615</name>
</gene>
<dbReference type="RefSeq" id="WP_379045922.1">
    <property type="nucleotide sequence ID" value="NZ_JBHULZ010000026.1"/>
</dbReference>
<keyword evidence="1" id="KW-0472">Membrane</keyword>
<feature type="transmembrane region" description="Helical" evidence="1">
    <location>
        <begin position="58"/>
        <end position="75"/>
    </location>
</feature>
<feature type="transmembrane region" description="Helical" evidence="1">
    <location>
        <begin position="127"/>
        <end position="150"/>
    </location>
</feature>
<dbReference type="InterPro" id="IPR021737">
    <property type="entry name" value="Phage_phiKZ_Orf197"/>
</dbReference>
<feature type="transmembrane region" description="Helical" evidence="1">
    <location>
        <begin position="215"/>
        <end position="239"/>
    </location>
</feature>
<organism evidence="2 3">
    <name type="scientific">Mesonia sediminis</name>
    <dbReference type="NCBI Taxonomy" id="1703946"/>
    <lineage>
        <taxon>Bacteria</taxon>
        <taxon>Pseudomonadati</taxon>
        <taxon>Bacteroidota</taxon>
        <taxon>Flavobacteriia</taxon>
        <taxon>Flavobacteriales</taxon>
        <taxon>Flavobacteriaceae</taxon>
        <taxon>Mesonia</taxon>
    </lineage>
</organism>
<reference evidence="3" key="1">
    <citation type="journal article" date="2019" name="Int. J. Syst. Evol. Microbiol.">
        <title>The Global Catalogue of Microorganisms (GCM) 10K type strain sequencing project: providing services to taxonomists for standard genome sequencing and annotation.</title>
        <authorList>
            <consortium name="The Broad Institute Genomics Platform"/>
            <consortium name="The Broad Institute Genome Sequencing Center for Infectious Disease"/>
            <person name="Wu L."/>
            <person name="Ma J."/>
        </authorList>
    </citation>
    <scope>NUCLEOTIDE SEQUENCE [LARGE SCALE GENOMIC DNA]</scope>
    <source>
        <strain evidence="3">KCTC 42255</strain>
    </source>
</reference>
<feature type="transmembrane region" description="Helical" evidence="1">
    <location>
        <begin position="87"/>
        <end position="107"/>
    </location>
</feature>
<comment type="caution">
    <text evidence="2">The sequence shown here is derived from an EMBL/GenBank/DDBJ whole genome shotgun (WGS) entry which is preliminary data.</text>
</comment>
<proteinExistence type="predicted"/>
<dbReference type="Proteomes" id="UP001597357">
    <property type="component" value="Unassembled WGS sequence"/>
</dbReference>